<dbReference type="InterPro" id="IPR013783">
    <property type="entry name" value="Ig-like_fold"/>
</dbReference>
<dbReference type="Pfam" id="PF18962">
    <property type="entry name" value="Por_Secre_tail"/>
    <property type="match status" value="1"/>
</dbReference>
<dbReference type="InterPro" id="IPR045474">
    <property type="entry name" value="GEVED"/>
</dbReference>
<dbReference type="InterPro" id="IPR026444">
    <property type="entry name" value="Secre_tail"/>
</dbReference>
<dbReference type="SUPFAM" id="SSF49265">
    <property type="entry name" value="Fibronectin type III"/>
    <property type="match status" value="1"/>
</dbReference>
<name>A0ABQ5MG64_9FLAO</name>
<gene>
    <name evidence="4" type="ORF">Y10_06640</name>
</gene>
<proteinExistence type="predicted"/>
<dbReference type="InterPro" id="IPR036116">
    <property type="entry name" value="FN3_sf"/>
</dbReference>
<reference evidence="4" key="1">
    <citation type="submission" date="2022-07" db="EMBL/GenBank/DDBJ databases">
        <title>Taxonomy of Novel Oxalotrophic and Methylotrophic Bacteria.</title>
        <authorList>
            <person name="Sahin N."/>
            <person name="Tani A."/>
        </authorList>
    </citation>
    <scope>NUCLEOTIDE SEQUENCE</scope>
    <source>
        <strain evidence="4">Y10</strain>
    </source>
</reference>
<sequence>MMAFAMIFVAGFAQAQTTTTVGTGTSSSNQSPINRYYNYSASEILYAGSEIGLTGTITDIAFEKESGSNSVTIDEVFIYMRTTTDAAVSAAPAIPDYTLVYQGAFPNDNTGWMGVTLDTPFAFTDNTQNLSVLVVKSNQSWSYDRPYYAYTSTTGNTMAYYQNDSGPWTSGSSLNATTNRPNAQFTLSGVASCTSPTDAPTALTLSADSATAISGSFTAATSAPDSYLIVRSTSSTLTDLPVDMTTYTVGDALGGGTVIQVGSSLSFTDSGLDENTMYYYFVYGYNGACSGGPLYYTTELSGSETTPFYPPVLMGASNITSETATINWVSSGAGATYALDVATDAAFTSIVSSFTGITTAAQDVTGLTDGTMYYVRVMVEGQGSYATGDFTAENDLTPITVTGFNEDVIANGAGASAASTTNVVDGANYAFFANGFNPLGTEYTNGLPADGVLYSNTAPNGLQYFMAPYDANNDLRLGMDGEVGTLTLTTPLMLQEIYLGVTGGSGSASFTAEVTYDDATTDTFTGLSAPDWFGNTGYITNIGSRVNITDDGVGTSSSGPRIYAVTIDIPVASQLKQVVSVTFTSTTGVTSGDNVLNVFTLAGKVASSCAGTPDGGVASLSATTGGVGSVFTASASGVSDAAGIVYQWQYSADGATNWTDISGADAVTSDITAENMITTSYYRLASTCTNSGITSYSDVVDFTTTACTPSYSTSGSSWSMSEFSITEVSFTDATLTYNDHDQTDVVIPTLTIGNTYTFEVTLSGWMSLGVAVDFNDNGSFSDTDEVVALPAYVASSPVTYTFSVTIPSSVNPGTYNMRIWNREANAGAGDDPCGSYGYGTYADYSLTVDSNMAVASFDAVSLSSYPNPVVNDLNLTAEGVMKSVQVYTLTGQLVKSETIDATDAKIDMKSFATGVYFVKVFMENSNTKTIKILKQ</sequence>
<comment type="caution">
    <text evidence="4">The sequence shown here is derived from an EMBL/GenBank/DDBJ whole genome shotgun (WGS) entry which is preliminary data.</text>
</comment>
<protein>
    <recommendedName>
        <fullName evidence="3">Fibronectin type-III domain-containing protein</fullName>
    </recommendedName>
</protein>
<dbReference type="NCBIfam" id="TIGR04183">
    <property type="entry name" value="Por_Secre_tail"/>
    <property type="match status" value="1"/>
</dbReference>
<feature type="chain" id="PRO_5045710179" description="Fibronectin type-III domain-containing protein" evidence="2">
    <location>
        <begin position="16"/>
        <end position="935"/>
    </location>
</feature>
<evidence type="ECO:0000259" key="3">
    <source>
        <dbReference type="SMART" id="SM00060"/>
    </source>
</evidence>
<dbReference type="InterPro" id="IPR003961">
    <property type="entry name" value="FN3_dom"/>
</dbReference>
<dbReference type="EMBL" id="BRVO01000001">
    <property type="protein sequence ID" value="GLB48296.1"/>
    <property type="molecule type" value="Genomic_DNA"/>
</dbReference>
<dbReference type="Proteomes" id="UP001143543">
    <property type="component" value="Unassembled WGS sequence"/>
</dbReference>
<keyword evidence="1 2" id="KW-0732">Signal</keyword>
<feature type="domain" description="Fibronectin type-III" evidence="3">
    <location>
        <begin position="197"/>
        <end position="292"/>
    </location>
</feature>
<feature type="signal peptide" evidence="2">
    <location>
        <begin position="1"/>
        <end position="15"/>
    </location>
</feature>
<dbReference type="Pfam" id="PF20009">
    <property type="entry name" value="GEVED"/>
    <property type="match status" value="1"/>
</dbReference>
<feature type="domain" description="Fibronectin type-III" evidence="3">
    <location>
        <begin position="308"/>
        <end position="384"/>
    </location>
</feature>
<keyword evidence="5" id="KW-1185">Reference proteome</keyword>
<accession>A0ABQ5MG64</accession>
<organism evidence="4 5">
    <name type="scientific">Neptunitalea lumnitzerae</name>
    <dbReference type="NCBI Taxonomy" id="2965509"/>
    <lineage>
        <taxon>Bacteria</taxon>
        <taxon>Pseudomonadati</taxon>
        <taxon>Bacteroidota</taxon>
        <taxon>Flavobacteriia</taxon>
        <taxon>Flavobacteriales</taxon>
        <taxon>Flavobacteriaceae</taxon>
        <taxon>Neptunitalea</taxon>
    </lineage>
</organism>
<evidence type="ECO:0000256" key="1">
    <source>
        <dbReference type="ARBA" id="ARBA00022729"/>
    </source>
</evidence>
<evidence type="ECO:0000313" key="4">
    <source>
        <dbReference type="EMBL" id="GLB48296.1"/>
    </source>
</evidence>
<evidence type="ECO:0000256" key="2">
    <source>
        <dbReference type="SAM" id="SignalP"/>
    </source>
</evidence>
<dbReference type="SMART" id="SM00060">
    <property type="entry name" value="FN3"/>
    <property type="match status" value="2"/>
</dbReference>
<dbReference type="Gene3D" id="2.60.40.10">
    <property type="entry name" value="Immunoglobulins"/>
    <property type="match status" value="1"/>
</dbReference>
<evidence type="ECO:0000313" key="5">
    <source>
        <dbReference type="Proteomes" id="UP001143543"/>
    </source>
</evidence>